<sequence>MGTNGEALQVLMQRVNNAGGTLFASHCKEKRKGLSSTAIIHDNTGQPICEITLNMKAPVQITLPDGTHVETLMDDGHSCLIGDAGDSFGNVETRVGLGEGCGASVAGMFCGQLLPSFHLKSNQKTLLKFKSPNNPWVCPFLIGTFCFGACCVNCIATGPSHRIFRDDQLVGDVLVNMGCMSWGSRNLPSWAFLRVQSSDPGVLRASINAIALYLFYGQFQSAAI</sequence>
<dbReference type="EMBL" id="CP031046">
    <property type="protein sequence ID" value="QDZ24276.1"/>
    <property type="molecule type" value="Genomic_DNA"/>
</dbReference>
<gene>
    <name evidence="1" type="ORF">A3770_13p67940</name>
</gene>
<reference evidence="1 2" key="1">
    <citation type="submission" date="2018-07" db="EMBL/GenBank/DDBJ databases">
        <title>The complete nuclear genome of the prasinophyte Chloropicon primus (CCMP1205).</title>
        <authorList>
            <person name="Pombert J.-F."/>
            <person name="Otis C."/>
            <person name="Turmel M."/>
            <person name="Lemieux C."/>
        </authorList>
    </citation>
    <scope>NUCLEOTIDE SEQUENCE [LARGE SCALE GENOMIC DNA]</scope>
    <source>
        <strain evidence="1 2">CCMP1205</strain>
    </source>
</reference>
<evidence type="ECO:0000313" key="2">
    <source>
        <dbReference type="Proteomes" id="UP000316726"/>
    </source>
</evidence>
<dbReference type="Proteomes" id="UP000316726">
    <property type="component" value="Chromosome 13"/>
</dbReference>
<proteinExistence type="predicted"/>
<keyword evidence="2" id="KW-1185">Reference proteome</keyword>
<evidence type="ECO:0000313" key="1">
    <source>
        <dbReference type="EMBL" id="QDZ24276.1"/>
    </source>
</evidence>
<protein>
    <submittedName>
        <fullName evidence="1">Uncharacterized protein</fullName>
    </submittedName>
</protein>
<dbReference type="AlphaFoldDB" id="A0A5B8MVJ4"/>
<name>A0A5B8MVJ4_9CHLO</name>
<accession>A0A5B8MVJ4</accession>
<organism evidence="1 2">
    <name type="scientific">Chloropicon primus</name>
    <dbReference type="NCBI Taxonomy" id="1764295"/>
    <lineage>
        <taxon>Eukaryota</taxon>
        <taxon>Viridiplantae</taxon>
        <taxon>Chlorophyta</taxon>
        <taxon>Chloropicophyceae</taxon>
        <taxon>Chloropicales</taxon>
        <taxon>Chloropicaceae</taxon>
        <taxon>Chloropicon</taxon>
    </lineage>
</organism>